<dbReference type="CDD" id="cd16927">
    <property type="entry name" value="HATPase_Hsp90-like"/>
    <property type="match status" value="1"/>
</dbReference>
<dbReference type="FunFam" id="3.40.50.11260:FF:000005">
    <property type="entry name" value="Heat shock protein 90"/>
    <property type="match status" value="1"/>
</dbReference>
<feature type="compositionally biased region" description="Basic and acidic residues" evidence="6">
    <location>
        <begin position="792"/>
        <end position="802"/>
    </location>
</feature>
<dbReference type="GO" id="GO:0140662">
    <property type="term" value="F:ATP-dependent protein folding chaperone"/>
    <property type="evidence" value="ECO:0007669"/>
    <property type="project" value="InterPro"/>
</dbReference>
<feature type="binding site" evidence="5">
    <location>
        <position position="105"/>
    </location>
    <ligand>
        <name>ATP</name>
        <dbReference type="ChEBI" id="CHEBI:30616"/>
    </ligand>
</feature>
<dbReference type="InterPro" id="IPR036890">
    <property type="entry name" value="HATPase_C_sf"/>
</dbReference>
<evidence type="ECO:0000256" key="6">
    <source>
        <dbReference type="SAM" id="MobiDB-lite"/>
    </source>
</evidence>
<comment type="similarity">
    <text evidence="1">Belongs to the heat shock protein 90 family.</text>
</comment>
<dbReference type="InterPro" id="IPR019805">
    <property type="entry name" value="Heat_shock_protein_90_CS"/>
</dbReference>
<evidence type="ECO:0000313" key="9">
    <source>
        <dbReference type="Proteomes" id="UP000256970"/>
    </source>
</evidence>
<dbReference type="PRINTS" id="PR00775">
    <property type="entry name" value="HEATSHOCK90"/>
</dbReference>
<feature type="domain" description="Histidine kinase/HSP90-like ATPase" evidence="7">
    <location>
        <begin position="94"/>
        <end position="252"/>
    </location>
</feature>
<organism evidence="8 9">
    <name type="scientific">Tetradesmus obliquus</name>
    <name type="common">Green alga</name>
    <name type="synonym">Acutodesmus obliquus</name>
    <dbReference type="NCBI Taxonomy" id="3088"/>
    <lineage>
        <taxon>Eukaryota</taxon>
        <taxon>Viridiplantae</taxon>
        <taxon>Chlorophyta</taxon>
        <taxon>core chlorophytes</taxon>
        <taxon>Chlorophyceae</taxon>
        <taxon>CS clade</taxon>
        <taxon>Sphaeropleales</taxon>
        <taxon>Scenedesmaceae</taxon>
        <taxon>Tetradesmus</taxon>
    </lineage>
</organism>
<reference evidence="8 9" key="1">
    <citation type="submission" date="2016-10" db="EMBL/GenBank/DDBJ databases">
        <authorList>
            <person name="Cai Z."/>
        </authorList>
    </citation>
    <scope>NUCLEOTIDE SEQUENCE [LARGE SCALE GENOMIC DNA]</scope>
</reference>
<dbReference type="SUPFAM" id="SSF55874">
    <property type="entry name" value="ATPase domain of HSP90 chaperone/DNA topoisomerase II/histidine kinase"/>
    <property type="match status" value="1"/>
</dbReference>
<feature type="binding site" evidence="5">
    <location>
        <begin position="188"/>
        <end position="193"/>
    </location>
    <ligand>
        <name>ATP</name>
        <dbReference type="ChEBI" id="CHEBI:30616"/>
    </ligand>
</feature>
<name>A0A383WJW5_TETOB</name>
<dbReference type="Proteomes" id="UP000256970">
    <property type="component" value="Unassembled WGS sequence"/>
</dbReference>
<evidence type="ECO:0000256" key="2">
    <source>
        <dbReference type="ARBA" id="ARBA00022741"/>
    </source>
</evidence>
<feature type="binding site" evidence="5">
    <location>
        <position position="152"/>
    </location>
    <ligand>
        <name>ATP</name>
        <dbReference type="ChEBI" id="CHEBI:30616"/>
    </ligand>
</feature>
<dbReference type="InterPro" id="IPR037196">
    <property type="entry name" value="HSP90_C"/>
</dbReference>
<feature type="binding site" evidence="5">
    <location>
        <position position="160"/>
    </location>
    <ligand>
        <name>ATP</name>
        <dbReference type="ChEBI" id="CHEBI:30616"/>
    </ligand>
</feature>
<dbReference type="FunFam" id="1.20.120.790:FF:000001">
    <property type="entry name" value="Heat shock protein 90 alpha"/>
    <property type="match status" value="1"/>
</dbReference>
<dbReference type="FunFam" id="3.30.230.80:FF:000001">
    <property type="entry name" value="Heat shock protein 90 alpha"/>
    <property type="match status" value="1"/>
</dbReference>
<dbReference type="PIRSF" id="PIRSF002583">
    <property type="entry name" value="Hsp90"/>
    <property type="match status" value="1"/>
</dbReference>
<feature type="binding site" evidence="5">
    <location>
        <position position="147"/>
    </location>
    <ligand>
        <name>ATP</name>
        <dbReference type="ChEBI" id="CHEBI:30616"/>
    </ligand>
</feature>
<sequence>MALARGCSRTAVARQQVKPGGAAQLVSHRPVSSVQRAARSLVAAPKHEPFSFASRHLARHISCSAAVASKEETFTYQAEVDRLMDMIVNSLYSNREVFLRELISNASDALDKVRFVGLTDAKALEGREQLEILIKADKEANTITIEDAGIGMTREQLLSNLGTIARSGTRKFMEAVKEAKGDANLIGQFGVGFYSAFLVADRVTVYTKSHEEAQQWVWESNVGSHQYTIKEDDSGDNMVRGTRVVLHLKEDAQELADPIRLAKLIKQYSQFIQFPIKLYSSRKEAKQVVDEAATAKRQEEADKIAKDKEEEPIKVEPVMKTDYEDVWDWRVENDNKPLWTRSPKEVAEADYNDFFKQTFGEFLDPIAHVHFNVEGTIEFTSMLFIPGMAPFEQQNWAAKSRSIKLYVRRVFISDEFDEDLMPRYLSFVKGIVDSSDLPLNVSREILQESRIVRVIRKQLIRRSLEMIDGLANKEGGEDYKTFWESFGRNIKVGVIEDTENRERLAKLLRFHSSKNETDMVGLQEYVGRMKEGQKAIYYMAADSVEVARAAPFVEKLVAEGTEVLYLTEAIDEAVVTNLAKFGDHDLVDVTKEGLDVGEDAGKKLEEANKQLAGLLVFLKESLSDRVEKVTLTSRLLDSPCALVTSKFGWSANMERIMKAQSMGDSRAMEYMKGRKILEVNPEHEIVRGIKVLLDEDDKERARDLAELLYETSLLTSGFALEQPKDYASKVYTLMKIALGYDLAEEEAAAAAAPAAAAAAAAPASAAADSSSSEKQQQPKMESVEADVVVEGKGGDPDPWGKQ</sequence>
<dbReference type="Gene3D" id="1.20.120.790">
    <property type="entry name" value="Heat shock protein 90, C-terminal domain"/>
    <property type="match status" value="1"/>
</dbReference>
<dbReference type="NCBIfam" id="NF003555">
    <property type="entry name" value="PRK05218.1"/>
    <property type="match status" value="1"/>
</dbReference>
<dbReference type="HAMAP" id="MF_00505">
    <property type="entry name" value="HSP90"/>
    <property type="match status" value="1"/>
</dbReference>
<feature type="binding site" evidence="5">
    <location>
        <position position="101"/>
    </location>
    <ligand>
        <name>ATP</name>
        <dbReference type="ChEBI" id="CHEBI:30616"/>
    </ligand>
</feature>
<feature type="binding site" evidence="5">
    <location>
        <position position="242"/>
    </location>
    <ligand>
        <name>ATP</name>
        <dbReference type="ChEBI" id="CHEBI:30616"/>
    </ligand>
</feature>
<dbReference type="SUPFAM" id="SSF54211">
    <property type="entry name" value="Ribosomal protein S5 domain 2-like"/>
    <property type="match status" value="1"/>
</dbReference>
<dbReference type="SMART" id="SM00387">
    <property type="entry name" value="HATPase_c"/>
    <property type="match status" value="1"/>
</dbReference>
<dbReference type="PROSITE" id="PS00298">
    <property type="entry name" value="HSP90"/>
    <property type="match status" value="1"/>
</dbReference>
<dbReference type="InterPro" id="IPR020575">
    <property type="entry name" value="Hsp90_N"/>
</dbReference>
<dbReference type="STRING" id="3088.A0A383WJW5"/>
<dbReference type="GO" id="GO:0051082">
    <property type="term" value="F:unfolded protein binding"/>
    <property type="evidence" value="ECO:0007669"/>
    <property type="project" value="InterPro"/>
</dbReference>
<dbReference type="SUPFAM" id="SSF110942">
    <property type="entry name" value="HSP90 C-terminal domain"/>
    <property type="match status" value="1"/>
</dbReference>
<dbReference type="AlphaFoldDB" id="A0A383WJW5"/>
<keyword evidence="2 5" id="KW-0547">Nucleotide-binding</keyword>
<evidence type="ECO:0000256" key="4">
    <source>
        <dbReference type="ARBA" id="ARBA00023186"/>
    </source>
</evidence>
<accession>A0A383WJW5</accession>
<feature type="binding site" evidence="5">
    <location>
        <position position="443"/>
    </location>
    <ligand>
        <name>ATP</name>
        <dbReference type="ChEBI" id="CHEBI:30616"/>
    </ligand>
</feature>
<evidence type="ECO:0000256" key="5">
    <source>
        <dbReference type="PIRSR" id="PIRSR002583-1"/>
    </source>
</evidence>
<evidence type="ECO:0000259" key="7">
    <source>
        <dbReference type="SMART" id="SM00387"/>
    </source>
</evidence>
<keyword evidence="3 5" id="KW-0067">ATP-binding</keyword>
<evidence type="ECO:0000256" key="3">
    <source>
        <dbReference type="ARBA" id="ARBA00022840"/>
    </source>
</evidence>
<dbReference type="GO" id="GO:0016887">
    <property type="term" value="F:ATP hydrolysis activity"/>
    <property type="evidence" value="ECO:0007669"/>
    <property type="project" value="InterPro"/>
</dbReference>
<dbReference type="Gene3D" id="3.30.230.80">
    <property type="match status" value="1"/>
</dbReference>
<dbReference type="InterPro" id="IPR020568">
    <property type="entry name" value="Ribosomal_Su5_D2-typ_SF"/>
</dbReference>
<gene>
    <name evidence="8" type="ORF">BQ4739_LOCUS17767</name>
</gene>
<dbReference type="Pfam" id="PF00183">
    <property type="entry name" value="HSP90"/>
    <property type="match status" value="1"/>
</dbReference>
<dbReference type="Gene3D" id="3.30.565.10">
    <property type="entry name" value="Histidine kinase-like ATPase, C-terminal domain"/>
    <property type="match status" value="1"/>
</dbReference>
<keyword evidence="9" id="KW-1185">Reference proteome</keyword>
<protein>
    <recommendedName>
        <fullName evidence="7">Histidine kinase/HSP90-like ATPase domain-containing protein</fullName>
    </recommendedName>
</protein>
<dbReference type="FunFam" id="3.30.565.10:FF:000005">
    <property type="entry name" value="Heat shock protein 90"/>
    <property type="match status" value="1"/>
</dbReference>
<dbReference type="PANTHER" id="PTHR11528">
    <property type="entry name" value="HEAT SHOCK PROTEIN 90 FAMILY MEMBER"/>
    <property type="match status" value="1"/>
</dbReference>
<feature type="compositionally biased region" description="Low complexity" evidence="6">
    <location>
        <begin position="760"/>
        <end position="773"/>
    </location>
</feature>
<dbReference type="InterPro" id="IPR001404">
    <property type="entry name" value="Hsp90_fam"/>
</dbReference>
<proteinExistence type="inferred from homology"/>
<dbReference type="GO" id="GO:0005524">
    <property type="term" value="F:ATP binding"/>
    <property type="evidence" value="ECO:0007669"/>
    <property type="project" value="UniProtKB-KW"/>
</dbReference>
<dbReference type="Pfam" id="PF13589">
    <property type="entry name" value="HATPase_c_3"/>
    <property type="match status" value="1"/>
</dbReference>
<feature type="binding site" evidence="5">
    <location>
        <begin position="167"/>
        <end position="168"/>
    </location>
    <ligand>
        <name>ATP</name>
        <dbReference type="ChEBI" id="CHEBI:30616"/>
    </ligand>
</feature>
<dbReference type="EMBL" id="FNXT01001284">
    <property type="protein sequence ID" value="SZX77414.1"/>
    <property type="molecule type" value="Genomic_DNA"/>
</dbReference>
<dbReference type="Gene3D" id="3.40.50.11260">
    <property type="match status" value="1"/>
</dbReference>
<keyword evidence="4" id="KW-0143">Chaperone</keyword>
<evidence type="ECO:0000313" key="8">
    <source>
        <dbReference type="EMBL" id="SZX77414.1"/>
    </source>
</evidence>
<feature type="region of interest" description="Disordered" evidence="6">
    <location>
        <begin position="760"/>
        <end position="802"/>
    </location>
</feature>
<dbReference type="InterPro" id="IPR003594">
    <property type="entry name" value="HATPase_dom"/>
</dbReference>
<evidence type="ECO:0000256" key="1">
    <source>
        <dbReference type="ARBA" id="ARBA00008239"/>
    </source>
</evidence>